<dbReference type="Proteomes" id="UP000807504">
    <property type="component" value="Unassembled WGS sequence"/>
</dbReference>
<name>A0A8T0EUX5_ARGBR</name>
<feature type="compositionally biased region" description="Basic and acidic residues" evidence="1">
    <location>
        <begin position="536"/>
        <end position="549"/>
    </location>
</feature>
<evidence type="ECO:0000256" key="1">
    <source>
        <dbReference type="SAM" id="MobiDB-lite"/>
    </source>
</evidence>
<feature type="region of interest" description="Disordered" evidence="1">
    <location>
        <begin position="186"/>
        <end position="212"/>
    </location>
</feature>
<feature type="transmembrane region" description="Helical" evidence="2">
    <location>
        <begin position="143"/>
        <end position="169"/>
    </location>
</feature>
<keyword evidence="2" id="KW-1133">Transmembrane helix</keyword>
<feature type="compositionally biased region" description="Polar residues" evidence="1">
    <location>
        <begin position="76"/>
        <end position="86"/>
    </location>
</feature>
<feature type="region of interest" description="Disordered" evidence="1">
    <location>
        <begin position="435"/>
        <end position="458"/>
    </location>
</feature>
<feature type="compositionally biased region" description="Basic and acidic residues" evidence="1">
    <location>
        <begin position="87"/>
        <end position="125"/>
    </location>
</feature>
<proteinExistence type="predicted"/>
<evidence type="ECO:0000313" key="3">
    <source>
        <dbReference type="EMBL" id="KAF8781910.1"/>
    </source>
</evidence>
<feature type="compositionally biased region" description="Basic and acidic residues" evidence="1">
    <location>
        <begin position="568"/>
        <end position="579"/>
    </location>
</feature>
<dbReference type="EMBL" id="JABXBU010001863">
    <property type="protein sequence ID" value="KAF8781910.1"/>
    <property type="molecule type" value="Genomic_DNA"/>
</dbReference>
<dbReference type="AlphaFoldDB" id="A0A8T0EUX5"/>
<reference evidence="3" key="2">
    <citation type="submission" date="2020-06" db="EMBL/GenBank/DDBJ databases">
        <authorList>
            <person name="Sheffer M."/>
        </authorList>
    </citation>
    <scope>NUCLEOTIDE SEQUENCE</scope>
</reference>
<feature type="compositionally biased region" description="Basic and acidic residues" evidence="1">
    <location>
        <begin position="447"/>
        <end position="458"/>
    </location>
</feature>
<gene>
    <name evidence="3" type="ORF">HNY73_012252</name>
</gene>
<keyword evidence="2" id="KW-0472">Membrane</keyword>
<feature type="compositionally biased region" description="Basic and acidic residues" evidence="1">
    <location>
        <begin position="497"/>
        <end position="526"/>
    </location>
</feature>
<reference evidence="3" key="1">
    <citation type="journal article" date="2020" name="bioRxiv">
        <title>Chromosome-level reference genome of the European wasp spider Argiope bruennichi: a resource for studies on range expansion and evolutionary adaptation.</title>
        <authorList>
            <person name="Sheffer M.M."/>
            <person name="Hoppe A."/>
            <person name="Krehenwinkel H."/>
            <person name="Uhl G."/>
            <person name="Kuss A.W."/>
            <person name="Jensen L."/>
            <person name="Jensen C."/>
            <person name="Gillespie R.G."/>
            <person name="Hoff K.J."/>
            <person name="Prost S."/>
        </authorList>
    </citation>
    <scope>NUCLEOTIDE SEQUENCE</scope>
</reference>
<protein>
    <submittedName>
        <fullName evidence="3">Uncharacterized protein</fullName>
    </submittedName>
</protein>
<evidence type="ECO:0000256" key="2">
    <source>
        <dbReference type="SAM" id="Phobius"/>
    </source>
</evidence>
<comment type="caution">
    <text evidence="3">The sequence shown here is derived from an EMBL/GenBank/DDBJ whole genome shotgun (WGS) entry which is preliminary data.</text>
</comment>
<sequence>MKIQKKNAVEDETALVQLERRHTLKEDTNEVDLEDNLRKTTRANSLGGFEEGRLSTDIEAVNTKKQSKCTRKPTVITESELSSSSLYKDRKAKINSDDESIEDPRSTKPPENHEDLEPRTLRDPNLKPVPVSQRRPRKKSSCCWYFTIVLVILIACLAVMAGIGGIVFMEFFATYDVADTGTLVKNDGNPSASKDNFQHPSHRQDNSPDIPENILTDFIKNSTLFSLDSDVSRKTIVITSQSVEDSFQSPKLTNTKDSKGKELNKNKNNFVFENQGTKMAQNPSTAEHSDFSRNINNRINNLNLPVSDKFVAIKTTAKNQDLVEIKSNDQNINHIMNKTPDADESNKEMFENGNIMEEKSNSEGEAKNASEEMFLPKRNFDEMTSLKNTESRTEHGDSDMLFKSLSTQNRTEHLAHLLSNDNSLGHMKNAIDDNLEDNSFDHRKHPIDHDPKDDSLDHTEFSIEHNSKKNDSIDHAEFSIDQNLEKNDSLDHEHLIDHSSKDNSRDHVEHSIDHDSKNNSLEDIKHFIGHNPENNSSDHNEHSFDDQDKSLNVQDEDARDMDSDESSSEEHSLADDQIKNSDDSAQLVFIRPVVESKAIPVPLTFLRRIGFDIKNPNSHRPMTAQDMDIKFSLAEALKYLRTLDADDKLPASREKTVTRKTINQTESEKKKLPLITEREEYLNTLRQKIFEENS</sequence>
<feature type="compositionally biased region" description="Basic and acidic residues" evidence="1">
    <location>
        <begin position="254"/>
        <end position="265"/>
    </location>
</feature>
<accession>A0A8T0EUX5</accession>
<keyword evidence="4" id="KW-1185">Reference proteome</keyword>
<feature type="region of interest" description="Disordered" evidence="1">
    <location>
        <begin position="497"/>
        <end position="579"/>
    </location>
</feature>
<feature type="compositionally biased region" description="Acidic residues" evidence="1">
    <location>
        <begin position="554"/>
        <end position="567"/>
    </location>
</feature>
<evidence type="ECO:0000313" key="4">
    <source>
        <dbReference type="Proteomes" id="UP000807504"/>
    </source>
</evidence>
<feature type="region of interest" description="Disordered" evidence="1">
    <location>
        <begin position="64"/>
        <end position="133"/>
    </location>
</feature>
<keyword evidence="2" id="KW-0812">Transmembrane</keyword>
<feature type="compositionally biased region" description="Polar residues" evidence="1">
    <location>
        <begin position="188"/>
        <end position="199"/>
    </location>
</feature>
<organism evidence="3 4">
    <name type="scientific">Argiope bruennichi</name>
    <name type="common">Wasp spider</name>
    <name type="synonym">Aranea bruennichi</name>
    <dbReference type="NCBI Taxonomy" id="94029"/>
    <lineage>
        <taxon>Eukaryota</taxon>
        <taxon>Metazoa</taxon>
        <taxon>Ecdysozoa</taxon>
        <taxon>Arthropoda</taxon>
        <taxon>Chelicerata</taxon>
        <taxon>Arachnida</taxon>
        <taxon>Araneae</taxon>
        <taxon>Araneomorphae</taxon>
        <taxon>Entelegynae</taxon>
        <taxon>Araneoidea</taxon>
        <taxon>Araneidae</taxon>
        <taxon>Argiope</taxon>
    </lineage>
</organism>
<feature type="region of interest" description="Disordered" evidence="1">
    <location>
        <begin position="247"/>
        <end position="266"/>
    </location>
</feature>